<reference evidence="3" key="1">
    <citation type="submission" date="2022-07" db="EMBL/GenBank/DDBJ databases">
        <authorList>
            <person name="Li W.-J."/>
            <person name="Deng Q.-Q."/>
        </authorList>
    </citation>
    <scope>NUCLEOTIDE SEQUENCE</scope>
    <source>
        <strain evidence="3">SYSU M60031</strain>
    </source>
</reference>
<keyword evidence="2" id="KW-0812">Transmembrane</keyword>
<dbReference type="EMBL" id="JANCLT010000002">
    <property type="protein sequence ID" value="MCP8967827.1"/>
    <property type="molecule type" value="Genomic_DNA"/>
</dbReference>
<protein>
    <submittedName>
        <fullName evidence="3">Uncharacterized protein</fullName>
    </submittedName>
</protein>
<evidence type="ECO:0000313" key="4">
    <source>
        <dbReference type="Proteomes" id="UP001156102"/>
    </source>
</evidence>
<sequence>MKEKSKKKSRFRWLAWLLLIPVLAGALFVGMHALSMEGGKHEKRQVAVAQFHQGEKQFSRVKQEQSWGGEKERGRHGEGKEHEEEWDGMPVAFGAELLLLIAGWLVLRKSEGSKAKRWTGLALVALGALPLLPVIALVAGAVWLYKRVKQQDELVPESFGAHDFPEISSQNAALLDQWEQNIRKEEK</sequence>
<accession>A0AA42BNM3</accession>
<feature type="region of interest" description="Disordered" evidence="1">
    <location>
        <begin position="57"/>
        <end position="84"/>
    </location>
</feature>
<name>A0AA42BNM3_9BACI</name>
<evidence type="ECO:0000313" key="3">
    <source>
        <dbReference type="EMBL" id="MCP8967827.1"/>
    </source>
</evidence>
<evidence type="ECO:0000256" key="1">
    <source>
        <dbReference type="SAM" id="MobiDB-lite"/>
    </source>
</evidence>
<dbReference type="AlphaFoldDB" id="A0AA42BNM3"/>
<dbReference type="RefSeq" id="WP_254757741.1">
    <property type="nucleotide sequence ID" value="NZ_JANCLT010000002.1"/>
</dbReference>
<feature type="transmembrane region" description="Helical" evidence="2">
    <location>
        <begin position="119"/>
        <end position="145"/>
    </location>
</feature>
<evidence type="ECO:0000256" key="2">
    <source>
        <dbReference type="SAM" id="Phobius"/>
    </source>
</evidence>
<feature type="transmembrane region" description="Helical" evidence="2">
    <location>
        <begin position="12"/>
        <end position="34"/>
    </location>
</feature>
<keyword evidence="4" id="KW-1185">Reference proteome</keyword>
<comment type="caution">
    <text evidence="3">The sequence shown here is derived from an EMBL/GenBank/DDBJ whole genome shotgun (WGS) entry which is preliminary data.</text>
</comment>
<organism evidence="3 4">
    <name type="scientific">Ectobacillus ponti</name>
    <dbReference type="NCBI Taxonomy" id="2961894"/>
    <lineage>
        <taxon>Bacteria</taxon>
        <taxon>Bacillati</taxon>
        <taxon>Bacillota</taxon>
        <taxon>Bacilli</taxon>
        <taxon>Bacillales</taxon>
        <taxon>Bacillaceae</taxon>
        <taxon>Ectobacillus</taxon>
    </lineage>
</organism>
<keyword evidence="2" id="KW-1133">Transmembrane helix</keyword>
<gene>
    <name evidence="3" type="ORF">NK662_04650</name>
</gene>
<feature type="transmembrane region" description="Helical" evidence="2">
    <location>
        <begin position="88"/>
        <end position="107"/>
    </location>
</feature>
<keyword evidence="2" id="KW-0472">Membrane</keyword>
<feature type="compositionally biased region" description="Basic and acidic residues" evidence="1">
    <location>
        <begin position="57"/>
        <end position="83"/>
    </location>
</feature>
<proteinExistence type="predicted"/>
<dbReference type="Proteomes" id="UP001156102">
    <property type="component" value="Unassembled WGS sequence"/>
</dbReference>